<dbReference type="NCBIfam" id="TIGR00996">
    <property type="entry name" value="Mtu_fam_mce"/>
    <property type="match status" value="1"/>
</dbReference>
<dbReference type="EMBL" id="JAKZMO010000005">
    <property type="protein sequence ID" value="MDG5482747.1"/>
    <property type="molecule type" value="Genomic_DNA"/>
</dbReference>
<proteinExistence type="predicted"/>
<comment type="caution">
    <text evidence="3">The sequence shown here is derived from an EMBL/GenBank/DDBJ whole genome shotgun (WGS) entry which is preliminary data.</text>
</comment>
<evidence type="ECO:0000259" key="2">
    <source>
        <dbReference type="Pfam" id="PF02470"/>
    </source>
</evidence>
<name>A0ABT6GN03_MYCGU</name>
<feature type="region of interest" description="Disordered" evidence="1">
    <location>
        <begin position="415"/>
        <end position="471"/>
    </location>
</feature>
<reference evidence="3" key="1">
    <citation type="journal article" date="2023" name="Environ. Microbiol.">
        <title>The 2-methylpropene degradation pathway in Mycobacteriaceae family strains.</title>
        <authorList>
            <person name="Helbich S."/>
            <person name="Barrantes I."/>
            <person name="Dos Anjos Borges L.G."/>
            <person name="Pieper D.H."/>
            <person name="Vainshtein Y."/>
            <person name="Sohn K."/>
            <person name="Engesser K.H."/>
        </authorList>
    </citation>
    <scope>NUCLEOTIDE SEQUENCE</scope>
    <source>
        <strain evidence="3">IBE100</strain>
    </source>
</reference>
<dbReference type="Pfam" id="PF02470">
    <property type="entry name" value="MlaD"/>
    <property type="match status" value="1"/>
</dbReference>
<protein>
    <submittedName>
        <fullName evidence="3">MCE family protein</fullName>
    </submittedName>
</protein>
<evidence type="ECO:0000256" key="1">
    <source>
        <dbReference type="SAM" id="MobiDB-lite"/>
    </source>
</evidence>
<dbReference type="InterPro" id="IPR003399">
    <property type="entry name" value="Mce/MlaD"/>
</dbReference>
<dbReference type="RefSeq" id="WP_278220535.1">
    <property type="nucleotide sequence ID" value="NZ_JAKZMO010000005.1"/>
</dbReference>
<organism evidence="3 4">
    <name type="scientific">Mycolicibacterium gadium</name>
    <name type="common">Mycobacterium gadium</name>
    <dbReference type="NCBI Taxonomy" id="1794"/>
    <lineage>
        <taxon>Bacteria</taxon>
        <taxon>Bacillati</taxon>
        <taxon>Actinomycetota</taxon>
        <taxon>Actinomycetes</taxon>
        <taxon>Mycobacteriales</taxon>
        <taxon>Mycobacteriaceae</taxon>
        <taxon>Mycolicibacterium</taxon>
    </lineage>
</organism>
<dbReference type="Proteomes" id="UP001154266">
    <property type="component" value="Unassembled WGS sequence"/>
</dbReference>
<evidence type="ECO:0000313" key="3">
    <source>
        <dbReference type="EMBL" id="MDG5482747.1"/>
    </source>
</evidence>
<dbReference type="PANTHER" id="PTHR33371">
    <property type="entry name" value="INTERMEMBRANE PHOSPHOLIPID TRANSPORT SYSTEM BINDING PROTEIN MLAD-RELATED"/>
    <property type="match status" value="1"/>
</dbReference>
<dbReference type="InterPro" id="IPR052336">
    <property type="entry name" value="MlaD_Phospholipid_Transporter"/>
</dbReference>
<dbReference type="PANTHER" id="PTHR33371:SF16">
    <property type="entry name" value="MCE-FAMILY PROTEIN MCE3F"/>
    <property type="match status" value="1"/>
</dbReference>
<dbReference type="InterPro" id="IPR005693">
    <property type="entry name" value="Mce"/>
</dbReference>
<keyword evidence="4" id="KW-1185">Reference proteome</keyword>
<feature type="domain" description="Mce/MlaD" evidence="2">
    <location>
        <begin position="40"/>
        <end position="114"/>
    </location>
</feature>
<evidence type="ECO:0000313" key="4">
    <source>
        <dbReference type="Proteomes" id="UP001154266"/>
    </source>
</evidence>
<gene>
    <name evidence="3" type="ORF">MNO81_08045</name>
</gene>
<feature type="compositionally biased region" description="Pro residues" evidence="1">
    <location>
        <begin position="420"/>
        <end position="438"/>
    </location>
</feature>
<sequence>MHLTRRVRIQLAIFTIVALATVAVMALHFINLPAMFGVGRYTVTMELPRSGGLYESGNVTYRGTKVGRVESVRLTDTGVEAVLSLQSGIDIPSDLKAEVHSQSAIGESYVLLLPRNSTSAPLKNGDVIALADSSVPPDVNALLAAANTGLQAIPRDDLKTVIDEAYTAVGGLGPELSRVIEGASTLAIDARKNLDPLTTLIDKADPVLDSQTSTSDAIQAWASQVATVTAELKTHDEAVAGVIVKGGPAAAQVRQLVERLQPTLPILLANLVSVGQVALTYQNDIEQLLVVFPQAVAANQAGILANLNTKQDYKGQYLSFNLNLNLPPPCTTGFLPAQQQRVAALEDYPQRAPGDLYCRIPQDSPFNVRGARNIPCETVPGKRAPTVKLCESDEVFVPLNDGFNWKGDPNATLSGQTIPHVPPQAAPEPAPPVAPPPIAAAEYDPATGSYIGPDGRRYTQSDLAQGAPANKTWQTMLLPPAN</sequence>
<accession>A0ABT6GN03</accession>